<dbReference type="EMBL" id="FQUS01000060">
    <property type="protein sequence ID" value="SHG75423.1"/>
    <property type="molecule type" value="Genomic_DNA"/>
</dbReference>
<keyword evidence="2" id="KW-1185">Reference proteome</keyword>
<reference evidence="1 2" key="1">
    <citation type="submission" date="2016-11" db="EMBL/GenBank/DDBJ databases">
        <authorList>
            <person name="Jaros S."/>
            <person name="Januszkiewicz K."/>
            <person name="Wedrychowicz H."/>
        </authorList>
    </citation>
    <scope>NUCLEOTIDE SEQUENCE [LARGE SCALE GENOMIC DNA]</scope>
    <source>
        <strain evidence="1 2">DSM 21986</strain>
    </source>
</reference>
<gene>
    <name evidence="1" type="ORF">SAMN05443144_1601</name>
</gene>
<organism evidence="1 2">
    <name type="scientific">Fodinibius roseus</name>
    <dbReference type="NCBI Taxonomy" id="1194090"/>
    <lineage>
        <taxon>Bacteria</taxon>
        <taxon>Pseudomonadati</taxon>
        <taxon>Balneolota</taxon>
        <taxon>Balneolia</taxon>
        <taxon>Balneolales</taxon>
        <taxon>Balneolaceae</taxon>
        <taxon>Fodinibius</taxon>
    </lineage>
</organism>
<name>A0A1M5MFD9_9BACT</name>
<evidence type="ECO:0000313" key="1">
    <source>
        <dbReference type="EMBL" id="SHG75423.1"/>
    </source>
</evidence>
<dbReference type="Proteomes" id="UP000184041">
    <property type="component" value="Unassembled WGS sequence"/>
</dbReference>
<dbReference type="RefSeq" id="WP_211483262.1">
    <property type="nucleotide sequence ID" value="NZ_FQUS01000060.1"/>
</dbReference>
<protein>
    <submittedName>
        <fullName evidence="1">Uncharacterized protein</fullName>
    </submittedName>
</protein>
<dbReference type="AlphaFoldDB" id="A0A1M5MFD9"/>
<proteinExistence type="predicted"/>
<feature type="non-terminal residue" evidence="1">
    <location>
        <position position="1"/>
    </location>
</feature>
<evidence type="ECO:0000313" key="2">
    <source>
        <dbReference type="Proteomes" id="UP000184041"/>
    </source>
</evidence>
<dbReference type="STRING" id="1194090.SAMN05443144_1601"/>
<sequence length="456" mass="50884">KTNISGVVPETAMVADHAPRTEAGIGALMPWADRLWAVTYVAHMKQTGSGTGLYEIDQDLTLHKHPKSVVGTYANRLIHGPSHQLFMGPYAIDTTGNVRVIEGVQEHRLAATMEHLTDPANKVYFLAMEGEFFEVNVHTLETRQLFDLKRELAVPGGAKPHFKSGFTNHGRVVIANNTYSSLEDDDGRLAEWDGEGSWKILEKTAFTEVWGARASGAPLLATGWDKASVILKAYIDGKWSTYRLPKASRTFDGTSYTEWMRIREVETERALMDVHGLFYEVGYHTYGGNLWAIRPVSTHLRIIPDFASWRGMLVFAGNQATPMQFNGANLDRNPLAGQAQAGLWFGKTDDLWSFGKPAGSGGVWYETQVEAGEISDPYLMGGFDKKSLHLNHDADETVRFTLEVDVIGDGKWHELKEFAVGPGEYLHYAFPSNYSAQWVRLRSDKGGRVTAYFIYE</sequence>
<accession>A0A1M5MFD9</accession>